<sequence length="84" mass="9142">MELCSEKKGGYAATLCEHMAAIADVFPTKKSKGIYKHTIVNLMTGESKGTLVKVKQGEHLTEGLVFNYCPFCGGKLRDTSKDGE</sequence>
<protein>
    <submittedName>
        <fullName evidence="1">Mu phage uncharacterized protein</fullName>
    </submittedName>
</protein>
<dbReference type="BioCyc" id="SONE211586:G1GMP-2439-MONOMER"/>
<dbReference type="Proteomes" id="UP000008186">
    <property type="component" value="Chromosome"/>
</dbReference>
<name>Q8EDT7_SHEON</name>
<keyword evidence="2" id="KW-1185">Reference proteome</keyword>
<dbReference type="STRING" id="211586.SO_2656"/>
<dbReference type="PATRIC" id="fig|1028802.3.peg.1038"/>
<reference evidence="1 2" key="3">
    <citation type="journal article" date="2008" name="Appl. Environ. Microbiol.">
        <title>Identification of mobile elements and pseudogenes in the Shewanella oneidensis MR-1 genome.</title>
        <authorList>
            <person name="Romine M.F."/>
            <person name="Carlson T.S."/>
            <person name="Norbeck A.D."/>
            <person name="McCue L.A."/>
            <person name="Lipton M.S."/>
        </authorList>
    </citation>
    <scope>NUCLEOTIDE SEQUENCE [LARGE SCALE GENOMIC DNA]</scope>
    <source>
        <strain evidence="2">ATCC 700550 / JCM 31522 / CIP 106686 / LMG 19005 / NCIMB 14063 / MR-1</strain>
    </source>
</reference>
<organism evidence="1 2">
    <name type="scientific">Shewanella oneidensis (strain ATCC 700550 / JCM 31522 / CIP 106686 / LMG 19005 / NCIMB 14063 / MR-1)</name>
    <dbReference type="NCBI Taxonomy" id="211586"/>
    <lineage>
        <taxon>Bacteria</taxon>
        <taxon>Pseudomonadati</taxon>
        <taxon>Pseudomonadota</taxon>
        <taxon>Gammaproteobacteria</taxon>
        <taxon>Alteromonadales</taxon>
        <taxon>Shewanellaceae</taxon>
        <taxon>Shewanella</taxon>
    </lineage>
</organism>
<proteinExistence type="predicted"/>
<dbReference type="OrthoDB" id="7065401at2"/>
<dbReference type="EMBL" id="AE014299">
    <property type="protein sequence ID" value="AAN55684.1"/>
    <property type="molecule type" value="Genomic_DNA"/>
</dbReference>
<evidence type="ECO:0000313" key="2">
    <source>
        <dbReference type="Proteomes" id="UP000008186"/>
    </source>
</evidence>
<reference evidence="1 2" key="2">
    <citation type="journal article" date="2005" name="Proteomics">
        <title>Global detection and characterization of hypothetical proteins in Shewanella oneidensis MR-1 using LC-MS based proteomics.</title>
        <authorList>
            <person name="Elias D.A."/>
            <person name="Monroe M.E."/>
            <person name="Marshall M.J."/>
            <person name="Romine M.F."/>
            <person name="Belieav A.S."/>
            <person name="Fredrickson J.K."/>
            <person name="Anderson G.A."/>
            <person name="Smith R.D."/>
            <person name="Lipton M.S."/>
        </authorList>
    </citation>
    <scope>NUCLEOTIDE SEQUENCE [LARGE SCALE GENOMIC DNA]</scope>
    <source>
        <strain evidence="2">ATCC 700550 / JCM 31522 / CIP 106686 / LMG 19005 / NCIMB 14063 / MR-1</strain>
    </source>
</reference>
<dbReference type="KEGG" id="son:SO_2656"/>
<dbReference type="HOGENOM" id="CLU_2555589_0_0_6"/>
<reference evidence="1 2" key="4">
    <citation type="journal article" date="2011" name="BMC Genomics">
        <title>Genome-wide protein localization prediction strategies for gram negative bacteria.</title>
        <authorList>
            <person name="Romine M.F."/>
        </authorList>
    </citation>
    <scope>NUCLEOTIDE SEQUENCE [LARGE SCALE GENOMIC DNA]</scope>
    <source>
        <strain evidence="2">ATCC 700550 / JCM 31522 / CIP 106686 / LMG 19005 / NCIMB 14063 / MR-1</strain>
    </source>
</reference>
<gene>
    <name evidence="1" type="ordered locus">SO_2656</name>
</gene>
<dbReference type="AlphaFoldDB" id="Q8EDT7"/>
<dbReference type="PaxDb" id="211586-SO_2656"/>
<evidence type="ECO:0000313" key="1">
    <source>
        <dbReference type="EMBL" id="AAN55684.1"/>
    </source>
</evidence>
<accession>Q8EDT7</accession>
<reference evidence="1 2" key="1">
    <citation type="journal article" date="2002" name="Nat. Biotechnol.">
        <title>Genome sequence of the dissimilatory metal ion-reducing bacterium Shewanella oneidensis.</title>
        <authorList>
            <person name="Heidelberg J.F."/>
            <person name="Paulsen I.T."/>
            <person name="Nelson K.E."/>
            <person name="Gaidos E.J."/>
            <person name="Nelson W.C."/>
            <person name="Read T.D."/>
            <person name="Eisen J.A."/>
            <person name="Seshadri R."/>
            <person name="Ward N."/>
            <person name="Methe B."/>
            <person name="Clayton R.A."/>
            <person name="Meyer T."/>
            <person name="Tsapin A."/>
            <person name="Scott J."/>
            <person name="Beanan M."/>
            <person name="Brinkac L."/>
            <person name="Daugherty S."/>
            <person name="DeBoy R.T."/>
            <person name="Dodson R.J."/>
            <person name="Durkin A.S."/>
            <person name="Haft D.H."/>
            <person name="Kolonay J.F."/>
            <person name="Madupu R."/>
            <person name="Peterson J.D."/>
            <person name="Umayam L.A."/>
            <person name="White O."/>
            <person name="Wolf A.M."/>
            <person name="Vamathevan J."/>
            <person name="Weidman J."/>
            <person name="Impraim M."/>
            <person name="Lee K."/>
            <person name="Berry K."/>
            <person name="Lee C."/>
            <person name="Mueller J."/>
            <person name="Khouri H."/>
            <person name="Gill J."/>
            <person name="Utterback T.R."/>
            <person name="McDonald L.A."/>
            <person name="Feldblyum T.V."/>
            <person name="Smith H.O."/>
            <person name="Venter J.C."/>
            <person name="Nealson K.H."/>
            <person name="Fraser C.M."/>
        </authorList>
    </citation>
    <scope>NUCLEOTIDE SEQUENCE [LARGE SCALE GENOMIC DNA]</scope>
    <source>
        <strain evidence="2">ATCC 700550 / JCM 31522 / CIP 106686 / LMG 19005 / NCIMB 14063 / MR-1</strain>
    </source>
</reference>
<dbReference type="RefSeq" id="WP_011072601.1">
    <property type="nucleotide sequence ID" value="NC_004347.2"/>
</dbReference>